<dbReference type="InterPro" id="IPR017853">
    <property type="entry name" value="GH"/>
</dbReference>
<reference evidence="5 6" key="1">
    <citation type="submission" date="2015-09" db="EMBL/GenBank/DDBJ databases">
        <authorList>
            <consortium name="Pathogen Informatics"/>
        </authorList>
    </citation>
    <scope>NUCLEOTIDE SEQUENCE [LARGE SCALE GENOMIC DNA]</scope>
    <source>
        <strain evidence="5 6">2789STDY5834855</strain>
    </source>
</reference>
<dbReference type="InterPro" id="IPR033132">
    <property type="entry name" value="GH_1_N_CS"/>
</dbReference>
<evidence type="ECO:0000256" key="4">
    <source>
        <dbReference type="RuleBase" id="RU003690"/>
    </source>
</evidence>
<protein>
    <submittedName>
        <fullName evidence="5">Beta-glucosidase/6-phospho-beta-glucosidase /beta-galactosidase</fullName>
        <ecNumber evidence="5">3.2.1.86</ecNumber>
    </submittedName>
</protein>
<dbReference type="OrthoDB" id="2339329at2"/>
<dbReference type="InterPro" id="IPR001360">
    <property type="entry name" value="Glyco_hydro_1"/>
</dbReference>
<dbReference type="GeneID" id="83010997"/>
<sequence length="473" mass="54251">MTKKMPKDFLWGGATAANQYEGGWNEGGRGPSIADVLTGGSVNKKRRLTPPVPLEDEFYPNHEATDFYHHWKEDIRLFAEMGFKIYRFSISWSRIFPNGDEELPNEEGLKFYDNVINELLKYNIEPLVTISHYENPLHLSLEYGGWKNRKLIDFYINFAKVLFTRYKGKVKYWLTFNEINMLTVPFGGVFCAGILDENENNEENRYQAMHHQLVASALAVKLAHEIDSNNQIGCMLAYHNGYPYTCHPEDILFAQQYGQLHNSIAGDVHVRGKYPGFAKRFFEENNINLKVDDNDNKILQEGTVDFVSISYYSSICVSATSDGEKTSSNGSENIKNPYLKASDWGWQIDATGLRYVLNQIYDRYQLPIMIVENGIGAIDEVSPDGKIHDDYRIDYMKKHIEQMKEAIYDGVELIAYTSWGCTDVVSASTGEVRKRYGLIYVNKHDDGSGDLSRMPKDSFYWYKKVIESNGEDL</sequence>
<evidence type="ECO:0000256" key="1">
    <source>
        <dbReference type="ARBA" id="ARBA00010838"/>
    </source>
</evidence>
<dbReference type="NCBIfam" id="NF007158">
    <property type="entry name" value="PRK09593.1"/>
    <property type="match status" value="1"/>
</dbReference>
<organism evidence="5 6">
    <name type="scientific">Clostridium disporicum</name>
    <dbReference type="NCBI Taxonomy" id="84024"/>
    <lineage>
        <taxon>Bacteria</taxon>
        <taxon>Bacillati</taxon>
        <taxon>Bacillota</taxon>
        <taxon>Clostridia</taxon>
        <taxon>Eubacteriales</taxon>
        <taxon>Clostridiaceae</taxon>
        <taxon>Clostridium</taxon>
    </lineage>
</organism>
<dbReference type="Proteomes" id="UP000095558">
    <property type="component" value="Unassembled WGS sequence"/>
</dbReference>
<dbReference type="GO" id="GO:0008706">
    <property type="term" value="F:6-phospho-beta-glucosidase activity"/>
    <property type="evidence" value="ECO:0007669"/>
    <property type="project" value="UniProtKB-EC"/>
</dbReference>
<evidence type="ECO:0000313" key="5">
    <source>
        <dbReference type="EMBL" id="CUO30304.1"/>
    </source>
</evidence>
<dbReference type="EC" id="3.2.1.86" evidence="5"/>
<dbReference type="RefSeq" id="WP_042395551.1">
    <property type="nucleotide sequence ID" value="NZ_CYYT01000036.1"/>
</dbReference>
<evidence type="ECO:0000256" key="3">
    <source>
        <dbReference type="ARBA" id="ARBA00023295"/>
    </source>
</evidence>
<comment type="similarity">
    <text evidence="1 4">Belongs to the glycosyl hydrolase 1 family.</text>
</comment>
<dbReference type="PRINTS" id="PR00131">
    <property type="entry name" value="GLHYDRLASE1"/>
</dbReference>
<dbReference type="SUPFAM" id="SSF51445">
    <property type="entry name" value="(Trans)glycosidases"/>
    <property type="match status" value="1"/>
</dbReference>
<dbReference type="GO" id="GO:0005829">
    <property type="term" value="C:cytosol"/>
    <property type="evidence" value="ECO:0007669"/>
    <property type="project" value="TreeGrafter"/>
</dbReference>
<dbReference type="GO" id="GO:0016052">
    <property type="term" value="P:carbohydrate catabolic process"/>
    <property type="evidence" value="ECO:0007669"/>
    <property type="project" value="TreeGrafter"/>
</dbReference>
<dbReference type="Pfam" id="PF00232">
    <property type="entry name" value="Glyco_hydro_1"/>
    <property type="match status" value="1"/>
</dbReference>
<dbReference type="Gene3D" id="3.20.20.80">
    <property type="entry name" value="Glycosidases"/>
    <property type="match status" value="1"/>
</dbReference>
<gene>
    <name evidence="5" type="primary">bglA</name>
    <name evidence="5" type="ORF">ERS852470_01955</name>
</gene>
<evidence type="ECO:0000313" key="6">
    <source>
        <dbReference type="Proteomes" id="UP000095558"/>
    </source>
</evidence>
<dbReference type="PROSITE" id="PS00653">
    <property type="entry name" value="GLYCOSYL_HYDROL_F1_2"/>
    <property type="match status" value="1"/>
</dbReference>
<evidence type="ECO:0000256" key="2">
    <source>
        <dbReference type="ARBA" id="ARBA00022801"/>
    </source>
</evidence>
<accession>A0A174DXZ0</accession>
<proteinExistence type="inferred from homology"/>
<dbReference type="NCBIfam" id="NF007356">
    <property type="entry name" value="PRK09852.1"/>
    <property type="match status" value="1"/>
</dbReference>
<dbReference type="FunFam" id="3.20.20.80:FF:000004">
    <property type="entry name" value="Beta-glucosidase 6-phospho-beta-glucosidase"/>
    <property type="match status" value="1"/>
</dbReference>
<dbReference type="EMBL" id="CYZV01000019">
    <property type="protein sequence ID" value="CUO30304.1"/>
    <property type="molecule type" value="Genomic_DNA"/>
</dbReference>
<keyword evidence="3 5" id="KW-0326">Glycosidase</keyword>
<keyword evidence="2 5" id="KW-0378">Hydrolase</keyword>
<dbReference type="PANTHER" id="PTHR10353">
    <property type="entry name" value="GLYCOSYL HYDROLASE"/>
    <property type="match status" value="1"/>
</dbReference>
<dbReference type="PANTHER" id="PTHR10353:SF122">
    <property type="entry name" value="6-PHOSPHO-BETA-GLUCOSIDASE ASCB-RELATED"/>
    <property type="match status" value="1"/>
</dbReference>
<dbReference type="AlphaFoldDB" id="A0A174DXZ0"/>
<dbReference type="NCBIfam" id="NF007154">
    <property type="entry name" value="PRK09589.1"/>
    <property type="match status" value="1"/>
</dbReference>
<name>A0A174DXZ0_9CLOT</name>